<dbReference type="SUPFAM" id="SSF54452">
    <property type="entry name" value="MHC antigen-recognition domain"/>
    <property type="match status" value="1"/>
</dbReference>
<feature type="compositionally biased region" description="Low complexity" evidence="3">
    <location>
        <begin position="423"/>
        <end position="437"/>
    </location>
</feature>
<dbReference type="PROSITE" id="PS50835">
    <property type="entry name" value="IG_LIKE"/>
    <property type="match status" value="1"/>
</dbReference>
<dbReference type="InterPro" id="IPR003597">
    <property type="entry name" value="Ig_C1-set"/>
</dbReference>
<feature type="signal peptide" evidence="5">
    <location>
        <begin position="1"/>
        <end position="18"/>
    </location>
</feature>
<proteinExistence type="inferred from homology"/>
<dbReference type="InterPro" id="IPR013783">
    <property type="entry name" value="Ig-like_fold"/>
</dbReference>
<comment type="similarity">
    <text evidence="2">Belongs to the MHC class I family.</text>
</comment>
<feature type="transmembrane region" description="Helical" evidence="4">
    <location>
        <begin position="314"/>
        <end position="339"/>
    </location>
</feature>
<dbReference type="InterPro" id="IPR011161">
    <property type="entry name" value="MHC_I-like_Ag-recog"/>
</dbReference>
<dbReference type="PANTHER" id="PTHR16675">
    <property type="entry name" value="MHC CLASS I-RELATED"/>
    <property type="match status" value="1"/>
</dbReference>
<evidence type="ECO:0000313" key="7">
    <source>
        <dbReference type="Proteomes" id="UP000694890"/>
    </source>
</evidence>
<organism evidence="7 8">
    <name type="scientific">Lates calcarifer</name>
    <name type="common">Barramundi</name>
    <name type="synonym">Holocentrus calcarifer</name>
    <dbReference type="NCBI Taxonomy" id="8187"/>
    <lineage>
        <taxon>Eukaryota</taxon>
        <taxon>Metazoa</taxon>
        <taxon>Chordata</taxon>
        <taxon>Craniata</taxon>
        <taxon>Vertebrata</taxon>
        <taxon>Euteleostomi</taxon>
        <taxon>Actinopterygii</taxon>
        <taxon>Neopterygii</taxon>
        <taxon>Teleostei</taxon>
        <taxon>Neoteleostei</taxon>
        <taxon>Acanthomorphata</taxon>
        <taxon>Carangaria</taxon>
        <taxon>Carangaria incertae sedis</taxon>
        <taxon>Centropomidae</taxon>
        <taxon>Lates</taxon>
    </lineage>
</organism>
<dbReference type="Proteomes" id="UP000694890">
    <property type="component" value="Linkage group LG3"/>
</dbReference>
<dbReference type="InterPro" id="IPR037055">
    <property type="entry name" value="MHC_I-like_Ag-recog_sf"/>
</dbReference>
<evidence type="ECO:0000256" key="2">
    <source>
        <dbReference type="RuleBase" id="RU004439"/>
    </source>
</evidence>
<keyword evidence="4" id="KW-0812">Transmembrane</keyword>
<evidence type="ECO:0000256" key="5">
    <source>
        <dbReference type="SAM" id="SignalP"/>
    </source>
</evidence>
<evidence type="ECO:0000313" key="8">
    <source>
        <dbReference type="RefSeq" id="XP_018543870.1"/>
    </source>
</evidence>
<evidence type="ECO:0000259" key="6">
    <source>
        <dbReference type="PROSITE" id="PS50835"/>
    </source>
</evidence>
<dbReference type="PANTHER" id="PTHR16675:SF193">
    <property type="entry name" value="LOC571647 PROTEIN-RELATED"/>
    <property type="match status" value="1"/>
</dbReference>
<dbReference type="KEGG" id="lcf:108891243"/>
<evidence type="ECO:0000256" key="4">
    <source>
        <dbReference type="SAM" id="Phobius"/>
    </source>
</evidence>
<keyword evidence="4" id="KW-0472">Membrane</keyword>
<dbReference type="InterPro" id="IPR036179">
    <property type="entry name" value="Ig-like_dom_sf"/>
</dbReference>
<name>A0AAJ7Q195_LATCA</name>
<keyword evidence="5" id="KW-0732">Signal</keyword>
<reference evidence="8" key="1">
    <citation type="submission" date="2025-08" db="UniProtKB">
        <authorList>
            <consortium name="RefSeq"/>
        </authorList>
    </citation>
    <scope>IDENTIFICATION</scope>
    <source>
        <tissue evidence="8">Brain</tissue>
    </source>
</reference>
<feature type="chain" id="PRO_5042610930" evidence="5">
    <location>
        <begin position="19"/>
        <end position="465"/>
    </location>
</feature>
<dbReference type="RefSeq" id="XP_018543870.1">
    <property type="nucleotide sequence ID" value="XM_018688354.2"/>
</dbReference>
<dbReference type="SMART" id="SM00407">
    <property type="entry name" value="IGc1"/>
    <property type="match status" value="1"/>
</dbReference>
<dbReference type="Pfam" id="PF00129">
    <property type="entry name" value="MHC_I"/>
    <property type="match status" value="1"/>
</dbReference>
<keyword evidence="1" id="KW-0325">Glycoprotein</keyword>
<dbReference type="InterPro" id="IPR050208">
    <property type="entry name" value="MHC_class-I_related"/>
</dbReference>
<gene>
    <name evidence="8" type="primary">LOC108891243</name>
</gene>
<dbReference type="SUPFAM" id="SSF48726">
    <property type="entry name" value="Immunoglobulin"/>
    <property type="match status" value="1"/>
</dbReference>
<dbReference type="AlphaFoldDB" id="A0AAJ7Q195"/>
<dbReference type="Gene3D" id="3.30.500.10">
    <property type="entry name" value="MHC class I-like antigen recognition-like"/>
    <property type="match status" value="1"/>
</dbReference>
<dbReference type="GeneID" id="108891243"/>
<dbReference type="Gene3D" id="2.60.40.10">
    <property type="entry name" value="Immunoglobulins"/>
    <property type="match status" value="1"/>
</dbReference>
<dbReference type="FunFam" id="3.30.500.10:FF:000005">
    <property type="entry name" value="MHC class I antigen ZKA transcript variant 1"/>
    <property type="match status" value="1"/>
</dbReference>
<feature type="region of interest" description="Disordered" evidence="3">
    <location>
        <begin position="416"/>
        <end position="465"/>
    </location>
</feature>
<accession>A0AAJ7Q195</accession>
<feature type="domain" description="Ig-like" evidence="6">
    <location>
        <begin position="209"/>
        <end position="286"/>
    </location>
</feature>
<dbReference type="GO" id="GO:0006955">
    <property type="term" value="P:immune response"/>
    <property type="evidence" value="ECO:0007669"/>
    <property type="project" value="TreeGrafter"/>
</dbReference>
<dbReference type="Pfam" id="PF07654">
    <property type="entry name" value="C1-set"/>
    <property type="match status" value="1"/>
</dbReference>
<keyword evidence="4" id="KW-1133">Transmembrane helix</keyword>
<sequence length="465" mass="52308">MYLTVFFVLLGTGLTVNCERHSLTYIYTALSKPVGLPGIHEFTAMGMLDGRMIDYFDSDNPKKVPKEKWMKEKLESDYWEKGTQSRQSKQQWFKVNIGILKERMRQNDSDIHVLQWMTGCEGDVLSDGNLMFHRGLYMLSYDGNDFLSFDDANSVWVAPTDEAVQTKRKWDNDQDLKDKTKGYVEHECIQWLNKFMMYEEQQLKSAPKPKVYLFAKDSKVKANTILTCLATGFYPKDIILKIKRGDRVLTREDGLVTSGVRPNGDDTYQRRDSVEILKTDKSEYTCGFIHEASGVWIEKVWDHTLHEASLSRPFIGALSGVLVVVGLVAVVLIVLWRLGYIAFHHSRRRNNAQGGNNQRTVTASAVPLLNTNSQGCKNMTTVAVQTPTTIPPSPFFGQGCKNMTTVAVQTPTTIPPSPFFGQATNNTPVTNNAPATNHISPEKKPLLSPDDNDHPEQNGSGADEE</sequence>
<dbReference type="InterPro" id="IPR011162">
    <property type="entry name" value="MHC_I/II-like_Ag-recog"/>
</dbReference>
<evidence type="ECO:0000256" key="1">
    <source>
        <dbReference type="ARBA" id="ARBA00023180"/>
    </source>
</evidence>
<protein>
    <submittedName>
        <fullName evidence="8">Class I histocompatibility antigen, F10 alpha chain</fullName>
    </submittedName>
</protein>
<evidence type="ECO:0000256" key="3">
    <source>
        <dbReference type="SAM" id="MobiDB-lite"/>
    </source>
</evidence>
<dbReference type="GO" id="GO:0005615">
    <property type="term" value="C:extracellular space"/>
    <property type="evidence" value="ECO:0007669"/>
    <property type="project" value="TreeGrafter"/>
</dbReference>
<dbReference type="InterPro" id="IPR007110">
    <property type="entry name" value="Ig-like_dom"/>
</dbReference>
<feature type="compositionally biased region" description="Basic and acidic residues" evidence="3">
    <location>
        <begin position="440"/>
        <end position="456"/>
    </location>
</feature>
<dbReference type="PRINTS" id="PR01638">
    <property type="entry name" value="MHCCLASSI"/>
</dbReference>
<dbReference type="InterPro" id="IPR001039">
    <property type="entry name" value="MHC_I_a_a1/a2"/>
</dbReference>
<dbReference type="GO" id="GO:0009897">
    <property type="term" value="C:external side of plasma membrane"/>
    <property type="evidence" value="ECO:0007669"/>
    <property type="project" value="TreeGrafter"/>
</dbReference>